<dbReference type="EMBL" id="BEZZ01000324">
    <property type="protein sequence ID" value="GCC30785.1"/>
    <property type="molecule type" value="Genomic_DNA"/>
</dbReference>
<keyword evidence="1" id="KW-0812">Transmembrane</keyword>
<name>A0A401SK77_CHIPU</name>
<dbReference type="GO" id="GO:0016020">
    <property type="term" value="C:membrane"/>
    <property type="evidence" value="ECO:0007669"/>
    <property type="project" value="TreeGrafter"/>
</dbReference>
<dbReference type="InterPro" id="IPR006816">
    <property type="entry name" value="ELMO_dom"/>
</dbReference>
<feature type="transmembrane region" description="Helical" evidence="1">
    <location>
        <begin position="37"/>
        <end position="57"/>
    </location>
</feature>
<keyword evidence="4" id="KW-1185">Reference proteome</keyword>
<evidence type="ECO:0000256" key="1">
    <source>
        <dbReference type="SAM" id="Phobius"/>
    </source>
</evidence>
<dbReference type="Pfam" id="PF04727">
    <property type="entry name" value="ELMO_CED12"/>
    <property type="match status" value="1"/>
</dbReference>
<accession>A0A401SK77</accession>
<dbReference type="PROSITE" id="PS51335">
    <property type="entry name" value="ELMO"/>
    <property type="match status" value="1"/>
</dbReference>
<evidence type="ECO:0000259" key="2">
    <source>
        <dbReference type="PROSITE" id="PS51335"/>
    </source>
</evidence>
<reference evidence="3 4" key="1">
    <citation type="journal article" date="2018" name="Nat. Ecol. Evol.">
        <title>Shark genomes provide insights into elasmobranch evolution and the origin of vertebrates.</title>
        <authorList>
            <person name="Hara Y"/>
            <person name="Yamaguchi K"/>
            <person name="Onimaru K"/>
            <person name="Kadota M"/>
            <person name="Koyanagi M"/>
            <person name="Keeley SD"/>
            <person name="Tatsumi K"/>
            <person name="Tanaka K"/>
            <person name="Motone F"/>
            <person name="Kageyama Y"/>
            <person name="Nozu R"/>
            <person name="Adachi N"/>
            <person name="Nishimura O"/>
            <person name="Nakagawa R"/>
            <person name="Tanegashima C"/>
            <person name="Kiyatake I"/>
            <person name="Matsumoto R"/>
            <person name="Murakumo K"/>
            <person name="Nishida K"/>
            <person name="Terakita A"/>
            <person name="Kuratani S"/>
            <person name="Sato K"/>
            <person name="Hyodo S Kuraku.S."/>
        </authorList>
    </citation>
    <scope>NUCLEOTIDE SEQUENCE [LARGE SCALE GENOMIC DNA]</scope>
</reference>
<dbReference type="AlphaFoldDB" id="A0A401SK77"/>
<dbReference type="PANTHER" id="PTHR12771:SF47">
    <property type="entry name" value="ELMO DOMAIN-CONTAINING PROTEIN 2"/>
    <property type="match status" value="1"/>
</dbReference>
<gene>
    <name evidence="3" type="ORF">chiPu_0009239</name>
</gene>
<keyword evidence="1" id="KW-1133">Transmembrane helix</keyword>
<organism evidence="3 4">
    <name type="scientific">Chiloscyllium punctatum</name>
    <name type="common">Brownbanded bambooshark</name>
    <name type="synonym">Hemiscyllium punctatum</name>
    <dbReference type="NCBI Taxonomy" id="137246"/>
    <lineage>
        <taxon>Eukaryota</taxon>
        <taxon>Metazoa</taxon>
        <taxon>Chordata</taxon>
        <taxon>Craniata</taxon>
        <taxon>Vertebrata</taxon>
        <taxon>Chondrichthyes</taxon>
        <taxon>Elasmobranchii</taxon>
        <taxon>Galeomorphii</taxon>
        <taxon>Galeoidea</taxon>
        <taxon>Orectolobiformes</taxon>
        <taxon>Hemiscylliidae</taxon>
        <taxon>Chiloscyllium</taxon>
    </lineage>
</organism>
<evidence type="ECO:0000313" key="3">
    <source>
        <dbReference type="EMBL" id="GCC30785.1"/>
    </source>
</evidence>
<proteinExistence type="predicted"/>
<comment type="caution">
    <text evidence="3">The sequence shown here is derived from an EMBL/GenBank/DDBJ whole genome shotgun (WGS) entry which is preliminary data.</text>
</comment>
<dbReference type="GO" id="GO:0005096">
    <property type="term" value="F:GTPase activator activity"/>
    <property type="evidence" value="ECO:0007669"/>
    <property type="project" value="TreeGrafter"/>
</dbReference>
<dbReference type="InterPro" id="IPR050868">
    <property type="entry name" value="ELMO_domain-containing"/>
</dbReference>
<dbReference type="OMA" id="WMKWILR"/>
<feature type="domain" description="ELMO" evidence="2">
    <location>
        <begin position="174"/>
        <end position="330"/>
    </location>
</feature>
<dbReference type="STRING" id="137246.A0A401SK77"/>
<keyword evidence="1" id="KW-0472">Membrane</keyword>
<protein>
    <recommendedName>
        <fullName evidence="2">ELMO domain-containing protein</fullName>
    </recommendedName>
</protein>
<sequence>MASPQHASAFMVASQSQFALHPPCHPAHTYLTVGGDAFPVAVGLVTNMISLIWNYLYSTLLRSWMKWILRKLTGRCELQRICASTVQRAERTMKIEYSLKSSKNEVLKTSVDGSVENVEKSIQDIMEIKKISIQKDPDFKINLQICLLQISGFKKLFADVEYLRKQPFESSNKQHEDMLLKLWQLMMPHVHLESRITKQWGDIGFQGEDPKTDFRGMGMLGLHNLVFFGEHYTKVARQTLSRSNHPKIGYSYAIVGINLTEMAYSMMKSGLLKSHFYNLVPGVPQLQHFHQFYCYLLYEFDQFWFKEGPSSIMEFNQYREQFHERVKRLLQDPKALLTLNFKK</sequence>
<evidence type="ECO:0000313" key="4">
    <source>
        <dbReference type="Proteomes" id="UP000287033"/>
    </source>
</evidence>
<dbReference type="PANTHER" id="PTHR12771">
    <property type="entry name" value="ENGULFMENT AND CELL MOTILITY"/>
    <property type="match status" value="1"/>
</dbReference>
<dbReference type="Proteomes" id="UP000287033">
    <property type="component" value="Unassembled WGS sequence"/>
</dbReference>
<dbReference type="OrthoDB" id="67155at2759"/>